<keyword evidence="2" id="KW-0812">Transmembrane</keyword>
<comment type="caution">
    <text evidence="3">The sequence shown here is derived from an EMBL/GenBank/DDBJ whole genome shotgun (WGS) entry which is preliminary data.</text>
</comment>
<feature type="transmembrane region" description="Helical" evidence="2">
    <location>
        <begin position="183"/>
        <end position="202"/>
    </location>
</feature>
<feature type="transmembrane region" description="Helical" evidence="2">
    <location>
        <begin position="354"/>
        <end position="372"/>
    </location>
</feature>
<gene>
    <name evidence="3" type="ORF">ECRASSUSDP1_LOCUS7692</name>
</gene>
<dbReference type="Proteomes" id="UP001295684">
    <property type="component" value="Unassembled WGS sequence"/>
</dbReference>
<evidence type="ECO:0000256" key="2">
    <source>
        <dbReference type="SAM" id="Phobius"/>
    </source>
</evidence>
<feature type="region of interest" description="Disordered" evidence="1">
    <location>
        <begin position="430"/>
        <end position="461"/>
    </location>
</feature>
<reference evidence="3" key="1">
    <citation type="submission" date="2023-07" db="EMBL/GenBank/DDBJ databases">
        <authorList>
            <consortium name="AG Swart"/>
            <person name="Singh M."/>
            <person name="Singh A."/>
            <person name="Seah K."/>
            <person name="Emmerich C."/>
        </authorList>
    </citation>
    <scope>NUCLEOTIDE SEQUENCE</scope>
    <source>
        <strain evidence="3">DP1</strain>
    </source>
</reference>
<feature type="transmembrane region" description="Helical" evidence="2">
    <location>
        <begin position="378"/>
        <end position="399"/>
    </location>
</feature>
<keyword evidence="2" id="KW-0472">Membrane</keyword>
<organism evidence="3 4">
    <name type="scientific">Euplotes crassus</name>
    <dbReference type="NCBI Taxonomy" id="5936"/>
    <lineage>
        <taxon>Eukaryota</taxon>
        <taxon>Sar</taxon>
        <taxon>Alveolata</taxon>
        <taxon>Ciliophora</taxon>
        <taxon>Intramacronucleata</taxon>
        <taxon>Spirotrichea</taxon>
        <taxon>Hypotrichia</taxon>
        <taxon>Euplotida</taxon>
        <taxon>Euplotidae</taxon>
        <taxon>Moneuplotes</taxon>
    </lineage>
</organism>
<evidence type="ECO:0000256" key="1">
    <source>
        <dbReference type="SAM" id="MobiDB-lite"/>
    </source>
</evidence>
<accession>A0AAD1UCR6</accession>
<dbReference type="AlphaFoldDB" id="A0AAD1UCR6"/>
<sequence length="461" mass="53336">MPPSNSAESVERDSFVTNNVAVVQFLAVLFCFIFYGEIISVVIAVNYIIDQHYYWFAFQMLFYFSYAIFLLWTSISFLVYIVFFQGYVWLCMDGEDEFKNDLCKIFRKNTFLIPLKQSIYEFWPLSPLLGINYLISLCSDKEIRDGIKAKVKIRLYITMMHEFIRSGGSIILQSYSLREGHNINKYLMIASISINFICFLKYKIIYSLLSIDSASHTSLWRKILHLTLMVVEVGAILSSLIAITRYDKILGILAYFSVIFINICYTCLIESQNEKDHFNAQQKKKNEEILDKKVESEGDKSQGEISFVFKEGKGIYKDNVVIMKECTIMIHDYMSLICIKALMIKSMANCMMELLQLVKISILIGFCLYIYICNEEIDALVSACLNLILVVLLIAYFFASAKEKLEEHEKEEYIREKIGTMNREFTTKIEGNSQLSSKQFEESSEEENKYGDVDGDEPDPS</sequence>
<keyword evidence="2" id="KW-1133">Transmembrane helix</keyword>
<protein>
    <submittedName>
        <fullName evidence="3">Uncharacterized protein</fullName>
    </submittedName>
</protein>
<evidence type="ECO:0000313" key="4">
    <source>
        <dbReference type="Proteomes" id="UP001295684"/>
    </source>
</evidence>
<feature type="transmembrane region" description="Helical" evidence="2">
    <location>
        <begin position="20"/>
        <end position="49"/>
    </location>
</feature>
<feature type="transmembrane region" description="Helical" evidence="2">
    <location>
        <begin position="223"/>
        <end position="243"/>
    </location>
</feature>
<proteinExistence type="predicted"/>
<feature type="transmembrane region" description="Helical" evidence="2">
    <location>
        <begin position="249"/>
        <end position="268"/>
    </location>
</feature>
<keyword evidence="4" id="KW-1185">Reference proteome</keyword>
<feature type="transmembrane region" description="Helical" evidence="2">
    <location>
        <begin position="61"/>
        <end position="83"/>
    </location>
</feature>
<evidence type="ECO:0000313" key="3">
    <source>
        <dbReference type="EMBL" id="CAI2366419.1"/>
    </source>
</evidence>
<dbReference type="EMBL" id="CAMPGE010007503">
    <property type="protein sequence ID" value="CAI2366419.1"/>
    <property type="molecule type" value="Genomic_DNA"/>
</dbReference>
<name>A0AAD1UCR6_EUPCR</name>